<dbReference type="VEuPathDB" id="FungiDB:PNEJI1_002112"/>
<dbReference type="GO" id="GO:0008270">
    <property type="term" value="F:zinc ion binding"/>
    <property type="evidence" value="ECO:0007669"/>
    <property type="project" value="UniProtKB-KW"/>
</dbReference>
<dbReference type="GO" id="GO:0005634">
    <property type="term" value="C:nucleus"/>
    <property type="evidence" value="ECO:0007669"/>
    <property type="project" value="TreeGrafter"/>
</dbReference>
<dbReference type="InterPro" id="IPR013083">
    <property type="entry name" value="Znf_RING/FYVE/PHD"/>
</dbReference>
<dbReference type="SUPFAM" id="SSF52540">
    <property type="entry name" value="P-loop containing nucleoside triphosphate hydrolases"/>
    <property type="match status" value="1"/>
</dbReference>
<name>L0PEK4_PNEJI</name>
<dbReference type="InterPro" id="IPR052583">
    <property type="entry name" value="ATP-helicase/E3_Ub-Ligase"/>
</dbReference>
<dbReference type="Gene3D" id="3.30.40.10">
    <property type="entry name" value="Zinc/RING finger domain, C3HC4 (zinc finger)"/>
    <property type="match status" value="1"/>
</dbReference>
<dbReference type="Pfam" id="PF13639">
    <property type="entry name" value="zf-RING_2"/>
    <property type="match status" value="1"/>
</dbReference>
<dbReference type="STRING" id="1209962.L0PEK4"/>
<dbReference type="InParanoid" id="L0PEK4"/>
<dbReference type="GO" id="GO:0000209">
    <property type="term" value="P:protein polyubiquitination"/>
    <property type="evidence" value="ECO:0007669"/>
    <property type="project" value="TreeGrafter"/>
</dbReference>
<dbReference type="GO" id="GO:0016787">
    <property type="term" value="F:hydrolase activity"/>
    <property type="evidence" value="ECO:0007669"/>
    <property type="project" value="UniProtKB-KW"/>
</dbReference>
<comment type="caution">
    <text evidence="4">The sequence shown here is derived from an EMBL/GenBank/DDBJ whole genome shotgun (WGS) entry which is preliminary data.</text>
</comment>
<dbReference type="AlphaFoldDB" id="L0PEK4"/>
<dbReference type="InterPro" id="IPR001841">
    <property type="entry name" value="Znf_RING"/>
</dbReference>
<dbReference type="PROSITE" id="PS50089">
    <property type="entry name" value="ZF_RING_2"/>
    <property type="match status" value="1"/>
</dbReference>
<sequence length="181" mass="21663">ILTKCGNKYFRKIFSDLIYLGHIFCKSCITQWLSEHRTCPSCKTETKRKDCYNIAYNDSKMNNKYEESNVYFLNYEDSKEKCSKINNEMFLEIKNIKLKKSYGAKVDMIIKHLLWIRKRNPSTPKSVIFSQWKEMLDILQHAFNNNGIKYTRLDKITANYKKKTMENDPVEKFKNDHSVHY</sequence>
<dbReference type="PANTHER" id="PTHR45865:SF1">
    <property type="entry name" value="E3 UBIQUITIN-PROTEIN LIGASE SHPRH"/>
    <property type="match status" value="1"/>
</dbReference>
<dbReference type="InterPro" id="IPR027417">
    <property type="entry name" value="P-loop_NTPase"/>
</dbReference>
<evidence type="ECO:0000313" key="5">
    <source>
        <dbReference type="Proteomes" id="UP000010422"/>
    </source>
</evidence>
<evidence type="ECO:0000313" key="4">
    <source>
        <dbReference type="EMBL" id="CCJ30826.1"/>
    </source>
</evidence>
<feature type="non-terminal residue" evidence="4">
    <location>
        <position position="181"/>
    </location>
</feature>
<dbReference type="GO" id="GO:0061630">
    <property type="term" value="F:ubiquitin protein ligase activity"/>
    <property type="evidence" value="ECO:0007669"/>
    <property type="project" value="TreeGrafter"/>
</dbReference>
<evidence type="ECO:0000256" key="2">
    <source>
        <dbReference type="PROSITE-ProRule" id="PRU00175"/>
    </source>
</evidence>
<accession>L0PEK4</accession>
<protein>
    <recommendedName>
        <fullName evidence="3">RING-type domain-containing protein</fullName>
    </recommendedName>
</protein>
<dbReference type="Gene3D" id="3.40.50.300">
    <property type="entry name" value="P-loop containing nucleotide triphosphate hydrolases"/>
    <property type="match status" value="1"/>
</dbReference>
<dbReference type="EMBL" id="CAKM01000268">
    <property type="protein sequence ID" value="CCJ30826.1"/>
    <property type="molecule type" value="Genomic_DNA"/>
</dbReference>
<dbReference type="CDD" id="cd18793">
    <property type="entry name" value="SF2_C_SNF"/>
    <property type="match status" value="1"/>
</dbReference>
<organism evidence="5">
    <name type="scientific">Pneumocystis jirovecii</name>
    <name type="common">Human pneumocystis pneumonia agent</name>
    <dbReference type="NCBI Taxonomy" id="42068"/>
    <lineage>
        <taxon>Eukaryota</taxon>
        <taxon>Fungi</taxon>
        <taxon>Dikarya</taxon>
        <taxon>Ascomycota</taxon>
        <taxon>Taphrinomycotina</taxon>
        <taxon>Pneumocystomycetes</taxon>
        <taxon>Pneumocystaceae</taxon>
        <taxon>Pneumocystis</taxon>
    </lineage>
</organism>
<keyword evidence="2" id="KW-0863">Zinc-finger</keyword>
<dbReference type="SUPFAM" id="SSF57850">
    <property type="entry name" value="RING/U-box"/>
    <property type="match status" value="1"/>
</dbReference>
<feature type="non-terminal residue" evidence="4">
    <location>
        <position position="1"/>
    </location>
</feature>
<dbReference type="Proteomes" id="UP000010422">
    <property type="component" value="Unassembled WGS sequence"/>
</dbReference>
<keyword evidence="1" id="KW-0378">Hydrolase</keyword>
<dbReference type="InterPro" id="IPR049730">
    <property type="entry name" value="SNF2/RAD54-like_C"/>
</dbReference>
<evidence type="ECO:0000259" key="3">
    <source>
        <dbReference type="PROSITE" id="PS50089"/>
    </source>
</evidence>
<reference evidence="4 5" key="1">
    <citation type="journal article" date="2012" name="MBio">
        <title>De novo assembly of the Pneumocystis jirovecii genome from a single bronchoalveolar lavage fluid specimen from a patient.</title>
        <authorList>
            <person name="Cisse O.H."/>
            <person name="Pagni M."/>
            <person name="Hauser P.M."/>
        </authorList>
    </citation>
    <scope>NUCLEOTIDE SEQUENCE [LARGE SCALE GENOMIC DNA]</scope>
    <source>
        <strain evidence="4 5">SE8</strain>
    </source>
</reference>
<feature type="domain" description="RING-type" evidence="3">
    <location>
        <begin position="5"/>
        <end position="43"/>
    </location>
</feature>
<proteinExistence type="predicted"/>
<gene>
    <name evidence="4" type="ORF">PNEJI1_002112</name>
</gene>
<dbReference type="PANTHER" id="PTHR45865">
    <property type="entry name" value="E3 UBIQUITIN-PROTEIN LIGASE SHPRH FAMILY MEMBER"/>
    <property type="match status" value="1"/>
</dbReference>
<dbReference type="GO" id="GO:0006974">
    <property type="term" value="P:DNA damage response"/>
    <property type="evidence" value="ECO:0007669"/>
    <property type="project" value="TreeGrafter"/>
</dbReference>
<evidence type="ECO:0000256" key="1">
    <source>
        <dbReference type="ARBA" id="ARBA00022801"/>
    </source>
</evidence>
<keyword evidence="2" id="KW-0862">Zinc</keyword>
<keyword evidence="2" id="KW-0479">Metal-binding</keyword>